<evidence type="ECO:0000256" key="1">
    <source>
        <dbReference type="SAM" id="Coils"/>
    </source>
</evidence>
<keyword evidence="3" id="KW-1185">Reference proteome</keyword>
<name>A0AAE0BF09_9CHLO</name>
<organism evidence="2 3">
    <name type="scientific">Cymbomonas tetramitiformis</name>
    <dbReference type="NCBI Taxonomy" id="36881"/>
    <lineage>
        <taxon>Eukaryota</taxon>
        <taxon>Viridiplantae</taxon>
        <taxon>Chlorophyta</taxon>
        <taxon>Pyramimonadophyceae</taxon>
        <taxon>Pyramimonadales</taxon>
        <taxon>Pyramimonadaceae</taxon>
        <taxon>Cymbomonas</taxon>
    </lineage>
</organism>
<evidence type="ECO:0000313" key="2">
    <source>
        <dbReference type="EMBL" id="KAK3234680.1"/>
    </source>
</evidence>
<accession>A0AAE0BF09</accession>
<protein>
    <submittedName>
        <fullName evidence="2">Uncharacterized protein</fullName>
    </submittedName>
</protein>
<feature type="coiled-coil region" evidence="1">
    <location>
        <begin position="110"/>
        <end position="177"/>
    </location>
</feature>
<dbReference type="EMBL" id="LGRX02035483">
    <property type="protein sequence ID" value="KAK3234680.1"/>
    <property type="molecule type" value="Genomic_DNA"/>
</dbReference>
<reference evidence="2 3" key="1">
    <citation type="journal article" date="2015" name="Genome Biol. Evol.">
        <title>Comparative Genomics of a Bacterivorous Green Alga Reveals Evolutionary Causalities and Consequences of Phago-Mixotrophic Mode of Nutrition.</title>
        <authorList>
            <person name="Burns J.A."/>
            <person name="Paasch A."/>
            <person name="Narechania A."/>
            <person name="Kim E."/>
        </authorList>
    </citation>
    <scope>NUCLEOTIDE SEQUENCE [LARGE SCALE GENOMIC DNA]</scope>
    <source>
        <strain evidence="2 3">PLY_AMNH</strain>
    </source>
</reference>
<dbReference type="AlphaFoldDB" id="A0AAE0BF09"/>
<dbReference type="Proteomes" id="UP001190700">
    <property type="component" value="Unassembled WGS sequence"/>
</dbReference>
<proteinExistence type="predicted"/>
<comment type="caution">
    <text evidence="2">The sequence shown here is derived from an EMBL/GenBank/DDBJ whole genome shotgun (WGS) entry which is preliminary data.</text>
</comment>
<keyword evidence="1" id="KW-0175">Coiled coil</keyword>
<gene>
    <name evidence="2" type="ORF">CYMTET_55230</name>
</gene>
<evidence type="ECO:0000313" key="3">
    <source>
        <dbReference type="Proteomes" id="UP001190700"/>
    </source>
</evidence>
<sequence>MSICAICRTPRNAAYTRGPDRYMRRVYEDVREHTCPLCTDETKYSLSGLVQHLRERCASVQVTMSRDDVVRMKAKWLQESATSLTLDDTVLSALQSELVSQTRDQLLPLLVAGEARVKELQQEHVKALEQQAAKFNEEMTRMKERHKTSMSSTLKHANELEESIANMRHRCYESQEKLRVERMSKKRKVAEVAEKVAR</sequence>